<dbReference type="GO" id="GO:0009253">
    <property type="term" value="P:peptidoglycan catabolic process"/>
    <property type="evidence" value="ECO:0007669"/>
    <property type="project" value="InterPro"/>
</dbReference>
<keyword evidence="3" id="KW-0378">Hydrolase</keyword>
<evidence type="ECO:0000256" key="1">
    <source>
        <dbReference type="ARBA" id="ARBA00001561"/>
    </source>
</evidence>
<organism evidence="5 6">
    <name type="scientific">Candidatus Cryptobacteroides intestinigallinarum</name>
    <dbReference type="NCBI Taxonomy" id="2840767"/>
    <lineage>
        <taxon>Bacteria</taxon>
        <taxon>Pseudomonadati</taxon>
        <taxon>Bacteroidota</taxon>
        <taxon>Bacteroidia</taxon>
        <taxon>Bacteroidales</taxon>
        <taxon>Candidatus Cryptobacteroides</taxon>
    </lineage>
</organism>
<dbReference type="CDD" id="cd02696">
    <property type="entry name" value="MurNAc-LAA"/>
    <property type="match status" value="1"/>
</dbReference>
<sequence>MKLIILDNGHGQETKGKRSPVWPDGTQLLEWEYTRKVVDAVYGRLMDTDISCVKLVPEKTDTPLSERVRRANGIAAMNSISQVLLVSVHVNAAPVPGSASGWEIHTSPGQTKSDEYAQYFWDAAKRIIGDNFPIRGDWEDGEGDRDSDLYICRRTSCPAVLTENLFMDNEKDCRFLLSEDGFRKIVRIHVDAITEICRTTSDV</sequence>
<evidence type="ECO:0000259" key="4">
    <source>
        <dbReference type="SMART" id="SM00646"/>
    </source>
</evidence>
<dbReference type="Pfam" id="PF01520">
    <property type="entry name" value="Amidase_3"/>
    <property type="match status" value="1"/>
</dbReference>
<reference evidence="5" key="1">
    <citation type="submission" date="2020-10" db="EMBL/GenBank/DDBJ databases">
        <authorList>
            <person name="Gilroy R."/>
        </authorList>
    </citation>
    <scope>NUCLEOTIDE SEQUENCE</scope>
    <source>
        <strain evidence="5">B1-3475</strain>
    </source>
</reference>
<reference evidence="5" key="2">
    <citation type="journal article" date="2021" name="PeerJ">
        <title>Extensive microbial diversity within the chicken gut microbiome revealed by metagenomics and culture.</title>
        <authorList>
            <person name="Gilroy R."/>
            <person name="Ravi A."/>
            <person name="Getino M."/>
            <person name="Pursley I."/>
            <person name="Horton D.L."/>
            <person name="Alikhan N.F."/>
            <person name="Baker D."/>
            <person name="Gharbi K."/>
            <person name="Hall N."/>
            <person name="Watson M."/>
            <person name="Adriaenssens E.M."/>
            <person name="Foster-Nyarko E."/>
            <person name="Jarju S."/>
            <person name="Secka A."/>
            <person name="Antonio M."/>
            <person name="Oren A."/>
            <person name="Chaudhuri R.R."/>
            <person name="La Ragione R."/>
            <person name="Hildebrand F."/>
            <person name="Pallen M.J."/>
        </authorList>
    </citation>
    <scope>NUCLEOTIDE SEQUENCE</scope>
    <source>
        <strain evidence="5">B1-3475</strain>
    </source>
</reference>
<dbReference type="SMART" id="SM00646">
    <property type="entry name" value="Ami_3"/>
    <property type="match status" value="1"/>
</dbReference>
<dbReference type="GO" id="GO:0030288">
    <property type="term" value="C:outer membrane-bounded periplasmic space"/>
    <property type="evidence" value="ECO:0007669"/>
    <property type="project" value="TreeGrafter"/>
</dbReference>
<gene>
    <name evidence="5" type="ORF">IAC08_05640</name>
</gene>
<protein>
    <recommendedName>
        <fullName evidence="2">N-acetylmuramoyl-L-alanine amidase</fullName>
        <ecNumber evidence="2">3.5.1.28</ecNumber>
    </recommendedName>
</protein>
<dbReference type="InterPro" id="IPR050695">
    <property type="entry name" value="N-acetylmuramoyl_amidase_3"/>
</dbReference>
<dbReference type="GO" id="GO:0008745">
    <property type="term" value="F:N-acetylmuramoyl-L-alanine amidase activity"/>
    <property type="evidence" value="ECO:0007669"/>
    <property type="project" value="UniProtKB-EC"/>
</dbReference>
<dbReference type="EMBL" id="JADIMK010000058">
    <property type="protein sequence ID" value="MBO8455868.1"/>
    <property type="molecule type" value="Genomic_DNA"/>
</dbReference>
<accession>A0A9D9N0L4</accession>
<dbReference type="Gene3D" id="3.40.630.40">
    <property type="entry name" value="Zn-dependent exopeptidases"/>
    <property type="match status" value="1"/>
</dbReference>
<proteinExistence type="predicted"/>
<dbReference type="AlphaFoldDB" id="A0A9D9N0L4"/>
<feature type="domain" description="MurNAc-LAA" evidence="4">
    <location>
        <begin position="68"/>
        <end position="194"/>
    </location>
</feature>
<comment type="catalytic activity">
    <reaction evidence="1">
        <text>Hydrolyzes the link between N-acetylmuramoyl residues and L-amino acid residues in certain cell-wall glycopeptides.</text>
        <dbReference type="EC" id="3.5.1.28"/>
    </reaction>
</comment>
<dbReference type="SUPFAM" id="SSF53187">
    <property type="entry name" value="Zn-dependent exopeptidases"/>
    <property type="match status" value="1"/>
</dbReference>
<evidence type="ECO:0000313" key="6">
    <source>
        <dbReference type="Proteomes" id="UP000823617"/>
    </source>
</evidence>
<dbReference type="PANTHER" id="PTHR30404:SF0">
    <property type="entry name" value="N-ACETYLMURAMOYL-L-ALANINE AMIDASE AMIC"/>
    <property type="match status" value="1"/>
</dbReference>
<name>A0A9D9N0L4_9BACT</name>
<dbReference type="EC" id="3.5.1.28" evidence="2"/>
<comment type="caution">
    <text evidence="5">The sequence shown here is derived from an EMBL/GenBank/DDBJ whole genome shotgun (WGS) entry which is preliminary data.</text>
</comment>
<dbReference type="PANTHER" id="PTHR30404">
    <property type="entry name" value="N-ACETYLMURAMOYL-L-ALANINE AMIDASE"/>
    <property type="match status" value="1"/>
</dbReference>
<evidence type="ECO:0000256" key="3">
    <source>
        <dbReference type="ARBA" id="ARBA00022801"/>
    </source>
</evidence>
<evidence type="ECO:0000313" key="5">
    <source>
        <dbReference type="EMBL" id="MBO8455868.1"/>
    </source>
</evidence>
<dbReference type="InterPro" id="IPR002508">
    <property type="entry name" value="MurNAc-LAA_cat"/>
</dbReference>
<evidence type="ECO:0000256" key="2">
    <source>
        <dbReference type="ARBA" id="ARBA00011901"/>
    </source>
</evidence>
<dbReference type="Proteomes" id="UP000823617">
    <property type="component" value="Unassembled WGS sequence"/>
</dbReference>